<feature type="domain" description="HTH cro/C1-type" evidence="2">
    <location>
        <begin position="12"/>
        <end position="66"/>
    </location>
</feature>
<keyword evidence="4" id="KW-1185">Reference proteome</keyword>
<dbReference type="InterPro" id="IPR010982">
    <property type="entry name" value="Lambda_DNA-bd_dom_sf"/>
</dbReference>
<gene>
    <name evidence="3" type="ORF">ACFQRG_14385</name>
</gene>
<evidence type="ECO:0000256" key="1">
    <source>
        <dbReference type="ARBA" id="ARBA00023125"/>
    </source>
</evidence>
<dbReference type="Pfam" id="PF07883">
    <property type="entry name" value="Cupin_2"/>
    <property type="match status" value="1"/>
</dbReference>
<dbReference type="Gene3D" id="2.60.120.10">
    <property type="entry name" value="Jelly Rolls"/>
    <property type="match status" value="1"/>
</dbReference>
<dbReference type="SUPFAM" id="SSF47413">
    <property type="entry name" value="lambda repressor-like DNA-binding domains"/>
    <property type="match status" value="1"/>
</dbReference>
<proteinExistence type="predicted"/>
<keyword evidence="1" id="KW-0238">DNA-binding</keyword>
<reference evidence="4" key="1">
    <citation type="journal article" date="2019" name="Int. J. Syst. Evol. Microbiol.">
        <title>The Global Catalogue of Microorganisms (GCM) 10K type strain sequencing project: providing services to taxonomists for standard genome sequencing and annotation.</title>
        <authorList>
            <consortium name="The Broad Institute Genomics Platform"/>
            <consortium name="The Broad Institute Genome Sequencing Center for Infectious Disease"/>
            <person name="Wu L."/>
            <person name="Ma J."/>
        </authorList>
    </citation>
    <scope>NUCLEOTIDE SEQUENCE [LARGE SCALE GENOMIC DNA]</scope>
    <source>
        <strain evidence="4">CGMCC 1.16305</strain>
    </source>
</reference>
<dbReference type="SMART" id="SM00530">
    <property type="entry name" value="HTH_XRE"/>
    <property type="match status" value="1"/>
</dbReference>
<evidence type="ECO:0000313" key="4">
    <source>
        <dbReference type="Proteomes" id="UP001596505"/>
    </source>
</evidence>
<dbReference type="InterPro" id="IPR011051">
    <property type="entry name" value="RmlC_Cupin_sf"/>
</dbReference>
<organism evidence="3 4">
    <name type="scientific">Scopulibacillus cellulosilyticus</name>
    <dbReference type="NCBI Taxonomy" id="2665665"/>
    <lineage>
        <taxon>Bacteria</taxon>
        <taxon>Bacillati</taxon>
        <taxon>Bacillota</taxon>
        <taxon>Bacilli</taxon>
        <taxon>Bacillales</taxon>
        <taxon>Sporolactobacillaceae</taxon>
        <taxon>Scopulibacillus</taxon>
    </lineage>
</organism>
<dbReference type="PANTHER" id="PTHR46797">
    <property type="entry name" value="HTH-TYPE TRANSCRIPTIONAL REGULATOR"/>
    <property type="match status" value="1"/>
</dbReference>
<dbReference type="CDD" id="cd00093">
    <property type="entry name" value="HTH_XRE"/>
    <property type="match status" value="1"/>
</dbReference>
<evidence type="ECO:0000313" key="3">
    <source>
        <dbReference type="EMBL" id="MFC7394141.1"/>
    </source>
</evidence>
<dbReference type="Proteomes" id="UP001596505">
    <property type="component" value="Unassembled WGS sequence"/>
</dbReference>
<dbReference type="CDD" id="cd02209">
    <property type="entry name" value="cupin_XRE_C"/>
    <property type="match status" value="1"/>
</dbReference>
<dbReference type="InterPro" id="IPR013096">
    <property type="entry name" value="Cupin_2"/>
</dbReference>
<name>A0ABW2Q3Y0_9BACL</name>
<dbReference type="Gene3D" id="1.10.260.40">
    <property type="entry name" value="lambda repressor-like DNA-binding domains"/>
    <property type="match status" value="1"/>
</dbReference>
<evidence type="ECO:0000259" key="2">
    <source>
        <dbReference type="PROSITE" id="PS50943"/>
    </source>
</evidence>
<dbReference type="InterPro" id="IPR050807">
    <property type="entry name" value="TransReg_Diox_bact_type"/>
</dbReference>
<dbReference type="PANTHER" id="PTHR46797:SF1">
    <property type="entry name" value="METHYLPHOSPHONATE SYNTHASE"/>
    <property type="match status" value="1"/>
</dbReference>
<protein>
    <submittedName>
        <fullName evidence="3">Helix-turn-helix domain-containing protein</fullName>
    </submittedName>
</protein>
<comment type="caution">
    <text evidence="3">The sequence shown here is derived from an EMBL/GenBank/DDBJ whole genome shotgun (WGS) entry which is preliminary data.</text>
</comment>
<dbReference type="Pfam" id="PF01381">
    <property type="entry name" value="HTH_3"/>
    <property type="match status" value="1"/>
</dbReference>
<dbReference type="RefSeq" id="WP_380967212.1">
    <property type="nucleotide sequence ID" value="NZ_JBHTCO010000019.1"/>
</dbReference>
<accession>A0ABW2Q3Y0</accession>
<dbReference type="InterPro" id="IPR014710">
    <property type="entry name" value="RmlC-like_jellyroll"/>
</dbReference>
<sequence length="190" mass="21269">MDKNQKKIGEQIRKIRESKGITINYIAKKTGFTSSFISQFERGLTKASIASLQKITNILDVRLSELFDQDTEDSSLNELNPVIIRKSNRRKLAYPDEKAVDQLLTGSGGKLEVTYSKVEPNGGSGELYSHDIAEECIIVLKGQMEITVGENKYTLDEGDTITFSSRIPHGWKNIGTEALELIWIVTPPTY</sequence>
<dbReference type="PROSITE" id="PS50943">
    <property type="entry name" value="HTH_CROC1"/>
    <property type="match status" value="1"/>
</dbReference>
<dbReference type="InterPro" id="IPR001387">
    <property type="entry name" value="Cro/C1-type_HTH"/>
</dbReference>
<dbReference type="EMBL" id="JBHTCO010000019">
    <property type="protein sequence ID" value="MFC7394141.1"/>
    <property type="molecule type" value="Genomic_DNA"/>
</dbReference>
<dbReference type="SUPFAM" id="SSF51182">
    <property type="entry name" value="RmlC-like cupins"/>
    <property type="match status" value="1"/>
</dbReference>